<dbReference type="Proteomes" id="UP001374803">
    <property type="component" value="Chromosome"/>
</dbReference>
<keyword evidence="3" id="KW-1185">Reference proteome</keyword>
<evidence type="ECO:0000313" key="2">
    <source>
        <dbReference type="EMBL" id="WXB00503.1"/>
    </source>
</evidence>
<name>A0ABZ2KPB3_9BACT</name>
<keyword evidence="1" id="KW-0732">Signal</keyword>
<evidence type="ECO:0000256" key="1">
    <source>
        <dbReference type="SAM" id="SignalP"/>
    </source>
</evidence>
<protein>
    <recommendedName>
        <fullName evidence="4">Secreted protein</fullName>
    </recommendedName>
</protein>
<dbReference type="RefSeq" id="WP_394830105.1">
    <property type="nucleotide sequence ID" value="NZ_CP089929.1"/>
</dbReference>
<evidence type="ECO:0000313" key="3">
    <source>
        <dbReference type="Proteomes" id="UP001374803"/>
    </source>
</evidence>
<accession>A0ABZ2KPB3</accession>
<proteinExistence type="predicted"/>
<feature type="signal peptide" evidence="1">
    <location>
        <begin position="1"/>
        <end position="27"/>
    </location>
</feature>
<organism evidence="2 3">
    <name type="scientific">Pendulispora rubella</name>
    <dbReference type="NCBI Taxonomy" id="2741070"/>
    <lineage>
        <taxon>Bacteria</taxon>
        <taxon>Pseudomonadati</taxon>
        <taxon>Myxococcota</taxon>
        <taxon>Myxococcia</taxon>
        <taxon>Myxococcales</taxon>
        <taxon>Sorangiineae</taxon>
        <taxon>Pendulisporaceae</taxon>
        <taxon>Pendulispora</taxon>
    </lineage>
</organism>
<evidence type="ECO:0008006" key="4">
    <source>
        <dbReference type="Google" id="ProtNLM"/>
    </source>
</evidence>
<sequence>MRIVRSFLVASLAAGSLAMIAPISAHAATGTVNVCGDTYVDPSGDIHWDGSGGRLNQCFHSSSPRVTNNTDEAIYILVQFGRDEPTAWYKVEPGESKNIPFGFWGIRAN</sequence>
<reference evidence="2" key="1">
    <citation type="submission" date="2021-12" db="EMBL/GenBank/DDBJ databases">
        <title>Discovery of the Pendulisporaceae a myxobacterial family with distinct sporulation behavior and unique specialized metabolism.</title>
        <authorList>
            <person name="Garcia R."/>
            <person name="Popoff A."/>
            <person name="Bader C.D."/>
            <person name="Loehr J."/>
            <person name="Walesch S."/>
            <person name="Walt C."/>
            <person name="Boldt J."/>
            <person name="Bunk B."/>
            <person name="Haeckl F.J.F.P.J."/>
            <person name="Gunesch A.P."/>
            <person name="Birkelbach J."/>
            <person name="Nuebel U."/>
            <person name="Pietschmann T."/>
            <person name="Bach T."/>
            <person name="Mueller R."/>
        </authorList>
    </citation>
    <scope>NUCLEOTIDE SEQUENCE</scope>
    <source>
        <strain evidence="2">MSr11367</strain>
    </source>
</reference>
<gene>
    <name evidence="2" type="ORF">LVJ94_26720</name>
</gene>
<feature type="chain" id="PRO_5046921406" description="Secreted protein" evidence="1">
    <location>
        <begin position="28"/>
        <end position="109"/>
    </location>
</feature>
<dbReference type="EMBL" id="CP089983">
    <property type="protein sequence ID" value="WXB00503.1"/>
    <property type="molecule type" value="Genomic_DNA"/>
</dbReference>